<dbReference type="GO" id="GO:0048731">
    <property type="term" value="P:system development"/>
    <property type="evidence" value="ECO:0007669"/>
    <property type="project" value="UniProtKB-ARBA"/>
</dbReference>
<evidence type="ECO:0000256" key="6">
    <source>
        <dbReference type="ARBA" id="ARBA00022737"/>
    </source>
</evidence>
<feature type="transmembrane region" description="Helical" evidence="19">
    <location>
        <begin position="318"/>
        <end position="339"/>
    </location>
</feature>
<dbReference type="InterPro" id="IPR005282">
    <property type="entry name" value="LC_transporter"/>
</dbReference>
<dbReference type="SMART" id="SM00679">
    <property type="entry name" value="CTNS"/>
    <property type="match status" value="2"/>
</dbReference>
<feature type="compositionally biased region" description="Basic and acidic residues" evidence="18">
    <location>
        <begin position="1"/>
        <end position="14"/>
    </location>
</feature>
<feature type="compositionally biased region" description="Basic and acidic residues" evidence="18">
    <location>
        <begin position="48"/>
        <end position="57"/>
    </location>
</feature>
<evidence type="ECO:0000256" key="2">
    <source>
        <dbReference type="ARBA" id="ARBA00006855"/>
    </source>
</evidence>
<feature type="transmembrane region" description="Helical" evidence="19">
    <location>
        <begin position="407"/>
        <end position="430"/>
    </location>
</feature>
<comment type="function">
    <text evidence="14">Cystine/H(+) symporter that mediates export of cystine, the oxidized dimer of cysteine, from lysosomes. Plays an important role in melanin synthesis by catalyzing cystine export from melanosomes, possibly by inhibiting pheomelanin synthesis. In addition to cystine export, also acts as a positive regulator of mTORC1 signaling in kidney proximal tubular cells, via interactions with components of the v-ATPase and Ragulator complexes. Also involved in small GTPase-regulated vesicle trafficking and lysosomal localization of LAMP2A, independently of cystine transporter activity.</text>
</comment>
<keyword evidence="3" id="KW-0813">Transport</keyword>
<feature type="compositionally biased region" description="Polar residues" evidence="18">
    <location>
        <begin position="58"/>
        <end position="72"/>
    </location>
</feature>
<proteinExistence type="inferred from homology"/>
<evidence type="ECO:0000256" key="15">
    <source>
        <dbReference type="ARBA" id="ARBA00060435"/>
    </source>
</evidence>
<dbReference type="GO" id="GO:0005765">
    <property type="term" value="C:lysosomal membrane"/>
    <property type="evidence" value="ECO:0007669"/>
    <property type="project" value="UniProtKB-SubCell"/>
</dbReference>
<evidence type="ECO:0000256" key="14">
    <source>
        <dbReference type="ARBA" id="ARBA00060313"/>
    </source>
</evidence>
<keyword evidence="5" id="KW-0732">Signal</keyword>
<feature type="transmembrane region" description="Helical" evidence="19">
    <location>
        <begin position="377"/>
        <end position="395"/>
    </location>
</feature>
<dbReference type="AlphaFoldDB" id="A0A4C1UME9"/>
<evidence type="ECO:0000256" key="3">
    <source>
        <dbReference type="ARBA" id="ARBA00022448"/>
    </source>
</evidence>
<dbReference type="GO" id="GO:0015293">
    <property type="term" value="F:symporter activity"/>
    <property type="evidence" value="ECO:0007669"/>
    <property type="project" value="UniProtKB-KW"/>
</dbReference>
<dbReference type="GO" id="GO:1902531">
    <property type="term" value="P:regulation of intracellular signal transduction"/>
    <property type="evidence" value="ECO:0007669"/>
    <property type="project" value="UniProtKB-ARBA"/>
</dbReference>
<evidence type="ECO:0000256" key="18">
    <source>
        <dbReference type="SAM" id="MobiDB-lite"/>
    </source>
</evidence>
<accession>A0A4C1UME9</accession>
<keyword evidence="6" id="KW-0677">Repeat</keyword>
<dbReference type="GO" id="GO:0048513">
    <property type="term" value="P:animal organ development"/>
    <property type="evidence" value="ECO:0007669"/>
    <property type="project" value="UniProtKB-ARBA"/>
</dbReference>
<comment type="subunit">
    <text evidence="16">Interacts with components of the V-ATPase complex. Interacts with components of the Ragulator complex. Interacts with RRAGA/RagA and RRAGC/RagC. Interacts with AP-3 complex subunit mu (AP3M1 or AP3M2).</text>
</comment>
<dbReference type="PANTHER" id="PTHR13131:SF5">
    <property type="entry name" value="CYSTINOSIN"/>
    <property type="match status" value="1"/>
</dbReference>
<keyword evidence="8" id="KW-0653">Protein transport</keyword>
<gene>
    <name evidence="20" type="ORF">EVAR_102861_1</name>
</gene>
<evidence type="ECO:0000256" key="11">
    <source>
        <dbReference type="ARBA" id="ARBA00023180"/>
    </source>
</evidence>
<dbReference type="GO" id="GO:0015031">
    <property type="term" value="P:protein transport"/>
    <property type="evidence" value="ECO:0007669"/>
    <property type="project" value="UniProtKB-KW"/>
</dbReference>
<dbReference type="Pfam" id="PF04193">
    <property type="entry name" value="PQ-loop"/>
    <property type="match status" value="2"/>
</dbReference>
<dbReference type="Gene3D" id="1.20.1280.290">
    <property type="match status" value="2"/>
</dbReference>
<feature type="transmembrane region" description="Helical" evidence="19">
    <location>
        <begin position="237"/>
        <end position="255"/>
    </location>
</feature>
<dbReference type="NCBIfam" id="TIGR00951">
    <property type="entry name" value="2A43"/>
    <property type="match status" value="1"/>
</dbReference>
<evidence type="ECO:0000256" key="4">
    <source>
        <dbReference type="ARBA" id="ARBA00022692"/>
    </source>
</evidence>
<dbReference type="OrthoDB" id="75720at2759"/>
<dbReference type="InterPro" id="IPR006603">
    <property type="entry name" value="PQ-loop_rpt"/>
</dbReference>
<evidence type="ECO:0000313" key="20">
    <source>
        <dbReference type="EMBL" id="GBP27608.1"/>
    </source>
</evidence>
<evidence type="ECO:0000256" key="5">
    <source>
        <dbReference type="ARBA" id="ARBA00022729"/>
    </source>
</evidence>
<evidence type="ECO:0000256" key="9">
    <source>
        <dbReference type="ARBA" id="ARBA00022989"/>
    </source>
</evidence>
<dbReference type="PANTHER" id="PTHR13131">
    <property type="entry name" value="CYSTINOSIN"/>
    <property type="match status" value="1"/>
</dbReference>
<comment type="caution">
    <text evidence="20">The sequence shown here is derived from an EMBL/GenBank/DDBJ whole genome shotgun (WGS) entry which is preliminary data.</text>
</comment>
<name>A0A4C1UME9_EUMVA</name>
<keyword evidence="21" id="KW-1185">Reference proteome</keyword>
<dbReference type="FunFam" id="1.20.1280.290:FF:000015">
    <property type="entry name" value="cystinosin isoform X2"/>
    <property type="match status" value="1"/>
</dbReference>
<keyword evidence="10 19" id="KW-0472">Membrane</keyword>
<evidence type="ECO:0000256" key="1">
    <source>
        <dbReference type="ARBA" id="ARBA00004155"/>
    </source>
</evidence>
<evidence type="ECO:0000256" key="16">
    <source>
        <dbReference type="ARBA" id="ARBA00066203"/>
    </source>
</evidence>
<feature type="transmembrane region" description="Helical" evidence="19">
    <location>
        <begin position="351"/>
        <end position="371"/>
    </location>
</feature>
<comment type="similarity">
    <text evidence="2">Belongs to the cystinosin family.</text>
</comment>
<evidence type="ECO:0000256" key="8">
    <source>
        <dbReference type="ARBA" id="ARBA00022927"/>
    </source>
</evidence>
<dbReference type="STRING" id="151549.A0A4C1UME9"/>
<feature type="region of interest" description="Disordered" evidence="18">
    <location>
        <begin position="48"/>
        <end position="72"/>
    </location>
</feature>
<organism evidence="20 21">
    <name type="scientific">Eumeta variegata</name>
    <name type="common">Bagworm moth</name>
    <name type="synonym">Eumeta japonica</name>
    <dbReference type="NCBI Taxonomy" id="151549"/>
    <lineage>
        <taxon>Eukaryota</taxon>
        <taxon>Metazoa</taxon>
        <taxon>Ecdysozoa</taxon>
        <taxon>Arthropoda</taxon>
        <taxon>Hexapoda</taxon>
        <taxon>Insecta</taxon>
        <taxon>Pterygota</taxon>
        <taxon>Neoptera</taxon>
        <taxon>Endopterygota</taxon>
        <taxon>Lepidoptera</taxon>
        <taxon>Glossata</taxon>
        <taxon>Ditrysia</taxon>
        <taxon>Tineoidea</taxon>
        <taxon>Psychidae</taxon>
        <taxon>Oiketicinae</taxon>
        <taxon>Eumeta</taxon>
    </lineage>
</organism>
<evidence type="ECO:0000256" key="7">
    <source>
        <dbReference type="ARBA" id="ARBA00022847"/>
    </source>
</evidence>
<dbReference type="GO" id="GO:0050890">
    <property type="term" value="P:cognition"/>
    <property type="evidence" value="ECO:0007669"/>
    <property type="project" value="UniProtKB-ARBA"/>
</dbReference>
<feature type="region of interest" description="Disordered" evidence="18">
    <location>
        <begin position="1"/>
        <end position="22"/>
    </location>
</feature>
<keyword evidence="4 19" id="KW-0812">Transmembrane</keyword>
<evidence type="ECO:0000313" key="21">
    <source>
        <dbReference type="Proteomes" id="UP000299102"/>
    </source>
</evidence>
<keyword evidence="9 19" id="KW-1133">Transmembrane helix</keyword>
<comment type="catalytic activity">
    <reaction evidence="13">
        <text>L-cystine(out) + H(+)(out) = L-cystine(in) + H(+)(in)</text>
        <dbReference type="Rhea" id="RHEA:66172"/>
        <dbReference type="ChEBI" id="CHEBI:15378"/>
        <dbReference type="ChEBI" id="CHEBI:35491"/>
    </reaction>
    <physiologicalReaction direction="left-to-right" evidence="13">
        <dbReference type="Rhea" id="RHEA:66173"/>
    </physiologicalReaction>
</comment>
<evidence type="ECO:0000256" key="17">
    <source>
        <dbReference type="ARBA" id="ARBA00069503"/>
    </source>
</evidence>
<evidence type="ECO:0000256" key="13">
    <source>
        <dbReference type="ARBA" id="ARBA00048473"/>
    </source>
</evidence>
<sequence length="511" mass="57176">MYKAPHDYNSRHTDTPLSPSRAGLVRVGSAPFGRRLFFASAPRRPVVEARARPEGTLDRSSPPSGAHAGTTTAVFTTRPHHNTMAAYRSAVFYPGKATGAISSHRIGKCFIYTFVTLLLAIPSAHSQHSMYVDVKDLTLLVDQTHLFKLVQIGEYNTTLNVAFKVQHPDLVQFVPSTVVIPGTDEPNASAVVTHDVCVLGKSPGHTEVTFDATPPGYLNVSSMFMRVTVMHSDAINIISYIMGWIYFVAWSVSFYPQIYINFKRKSVVGLNFDFLALNIMGFTMYSLFNCGLFFSKEIQTQYFSRHPRGLNPVQLNDVFFSLHAAFATLVTIVQCFLYEREDQRVSTTGRSILGVFWVVVAVSAGLAAGGVVMWLDFLYYCSYIKLCITLIKYVPQAYMNYKRKSTVGWSIGNIFLDFVGGALSILQMVLNAYNYDDWVSFFGDATKFGLGLFSLVFDVFFILQHYVFYRAGKEFELVGSAEKVAIEGSDKVLTVFWHADEKKYDLDSIKA</sequence>
<dbReference type="Proteomes" id="UP000299102">
    <property type="component" value="Unassembled WGS sequence"/>
</dbReference>
<reference evidence="20 21" key="1">
    <citation type="journal article" date="2019" name="Commun. Biol.">
        <title>The bagworm genome reveals a unique fibroin gene that provides high tensile strength.</title>
        <authorList>
            <person name="Kono N."/>
            <person name="Nakamura H."/>
            <person name="Ohtoshi R."/>
            <person name="Tomita M."/>
            <person name="Numata K."/>
            <person name="Arakawa K."/>
        </authorList>
    </citation>
    <scope>NUCLEOTIDE SEQUENCE [LARGE SCALE GENOMIC DNA]</scope>
</reference>
<dbReference type="EMBL" id="BGZK01000196">
    <property type="protein sequence ID" value="GBP27608.1"/>
    <property type="molecule type" value="Genomic_DNA"/>
</dbReference>
<feature type="transmembrane region" description="Helical" evidence="19">
    <location>
        <begin position="267"/>
        <end position="288"/>
    </location>
</feature>
<evidence type="ECO:0000256" key="10">
    <source>
        <dbReference type="ARBA" id="ARBA00023136"/>
    </source>
</evidence>
<dbReference type="FunFam" id="1.20.1280.290:FF:000016">
    <property type="entry name" value="Cystinosin homolog"/>
    <property type="match status" value="1"/>
</dbReference>
<keyword evidence="11" id="KW-0325">Glycoprotein</keyword>
<dbReference type="GO" id="GO:0015184">
    <property type="term" value="F:L-cystine transmembrane transporter activity"/>
    <property type="evidence" value="ECO:0007669"/>
    <property type="project" value="TreeGrafter"/>
</dbReference>
<evidence type="ECO:0000256" key="12">
    <source>
        <dbReference type="ARBA" id="ARBA00023228"/>
    </source>
</evidence>
<evidence type="ECO:0000256" key="19">
    <source>
        <dbReference type="SAM" id="Phobius"/>
    </source>
</evidence>
<comment type="subcellular location">
    <subcellularLocation>
        <location evidence="1">Lysosome membrane</location>
        <topology evidence="1">Multi-pass membrane protein</topology>
    </subcellularLocation>
    <subcellularLocation>
        <location evidence="15">Melanosome membrane</location>
        <topology evidence="15">Multi-pass membrane protein</topology>
    </subcellularLocation>
</comment>
<keyword evidence="12" id="KW-0458">Lysosome</keyword>
<feature type="transmembrane region" description="Helical" evidence="19">
    <location>
        <begin position="450"/>
        <end position="469"/>
    </location>
</feature>
<keyword evidence="7" id="KW-0769">Symport</keyword>
<protein>
    <recommendedName>
        <fullName evidence="17">Cystinosin</fullName>
    </recommendedName>
</protein>